<comment type="caution">
    <text evidence="2">The sequence shown here is derived from an EMBL/GenBank/DDBJ whole genome shotgun (WGS) entry which is preliminary data.</text>
</comment>
<name>A0A8J3ZFQ7_9ACTN</name>
<evidence type="ECO:0000313" key="2">
    <source>
        <dbReference type="EMBL" id="GIJ60756.1"/>
    </source>
</evidence>
<dbReference type="AlphaFoldDB" id="A0A8J3ZFQ7"/>
<organism evidence="2 3">
    <name type="scientific">Virgisporangium aurantiacum</name>
    <dbReference type="NCBI Taxonomy" id="175570"/>
    <lineage>
        <taxon>Bacteria</taxon>
        <taxon>Bacillati</taxon>
        <taxon>Actinomycetota</taxon>
        <taxon>Actinomycetes</taxon>
        <taxon>Micromonosporales</taxon>
        <taxon>Micromonosporaceae</taxon>
        <taxon>Virgisporangium</taxon>
    </lineage>
</organism>
<feature type="region of interest" description="Disordered" evidence="1">
    <location>
        <begin position="40"/>
        <end position="60"/>
    </location>
</feature>
<accession>A0A8J3ZFQ7</accession>
<dbReference type="Proteomes" id="UP000612585">
    <property type="component" value="Unassembled WGS sequence"/>
</dbReference>
<evidence type="ECO:0000313" key="3">
    <source>
        <dbReference type="Proteomes" id="UP000612585"/>
    </source>
</evidence>
<gene>
    <name evidence="2" type="ORF">Vau01_082720</name>
</gene>
<sequence length="98" mass="9578">MTPVGSATVCAGVALGGAEALGETDATNGDADAAVEAADAVSSVSSAPQPAIPPAMPPATSDKIARAVAIRITATPLQRRGHALESYTPVSVTNCPPP</sequence>
<protein>
    <submittedName>
        <fullName evidence="2">Uncharacterized protein</fullName>
    </submittedName>
</protein>
<reference evidence="2" key="1">
    <citation type="submission" date="2021-01" db="EMBL/GenBank/DDBJ databases">
        <title>Whole genome shotgun sequence of Virgisporangium aurantiacum NBRC 16421.</title>
        <authorList>
            <person name="Komaki H."/>
            <person name="Tamura T."/>
        </authorList>
    </citation>
    <scope>NUCLEOTIDE SEQUENCE</scope>
    <source>
        <strain evidence="2">NBRC 16421</strain>
    </source>
</reference>
<keyword evidence="3" id="KW-1185">Reference proteome</keyword>
<evidence type="ECO:0000256" key="1">
    <source>
        <dbReference type="SAM" id="MobiDB-lite"/>
    </source>
</evidence>
<proteinExistence type="predicted"/>
<feature type="compositionally biased region" description="Low complexity" evidence="1">
    <location>
        <begin position="40"/>
        <end position="49"/>
    </location>
</feature>
<dbReference type="EMBL" id="BOPG01000059">
    <property type="protein sequence ID" value="GIJ60756.1"/>
    <property type="molecule type" value="Genomic_DNA"/>
</dbReference>